<dbReference type="Pfam" id="PF00903">
    <property type="entry name" value="Glyoxalase"/>
    <property type="match status" value="2"/>
</dbReference>
<feature type="signal peptide" evidence="1">
    <location>
        <begin position="1"/>
        <end position="20"/>
    </location>
</feature>
<dbReference type="InterPro" id="IPR037523">
    <property type="entry name" value="VOC_core"/>
</dbReference>
<dbReference type="PANTHER" id="PTHR33993">
    <property type="entry name" value="GLYOXALASE-RELATED"/>
    <property type="match status" value="1"/>
</dbReference>
<dbReference type="PROSITE" id="PS51819">
    <property type="entry name" value="VOC"/>
    <property type="match status" value="2"/>
</dbReference>
<sequence length="305" mass="33130">MYRYKMPLLAALLATLVACSSVSINMPAITDAPTDTRLAGKVVWHELITDTPKESRRFYAELFGWEFQDMGLNLGFSRTVNYTLIRNQGRLIGGLIDQNLLDTEADISQWVVLLSVADIDAAVDFVETSGGTVFSPPRDMAERGRMAVVADPQGALLSLLEARGGDPLDTAEPDIGGFLWNELWTSDVDAATEFYQGIADYTVVDRTVTAEEGQHNYRLLKSDDVGRVGILPNPIEGLTPLWATYIRVADDVTLDAMVDRVEALGGSVLLAPQDRAVGGRVALIADPSGAGIAIQTWPEFGPDEE</sequence>
<dbReference type="Proteomes" id="UP001143362">
    <property type="component" value="Unassembled WGS sequence"/>
</dbReference>
<evidence type="ECO:0000256" key="1">
    <source>
        <dbReference type="SAM" id="SignalP"/>
    </source>
</evidence>
<dbReference type="SUPFAM" id="SSF54593">
    <property type="entry name" value="Glyoxalase/Bleomycin resistance protein/Dihydroxybiphenyl dioxygenase"/>
    <property type="match status" value="2"/>
</dbReference>
<keyword evidence="1" id="KW-0732">Signal</keyword>
<dbReference type="EMBL" id="SHNN01000003">
    <property type="protein sequence ID" value="MCX2982336.1"/>
    <property type="molecule type" value="Genomic_DNA"/>
</dbReference>
<comment type="caution">
    <text evidence="3">The sequence shown here is derived from an EMBL/GenBank/DDBJ whole genome shotgun (WGS) entry which is preliminary data.</text>
</comment>
<dbReference type="InterPro" id="IPR052164">
    <property type="entry name" value="Anthracycline_SecMetBiosynth"/>
</dbReference>
<keyword evidence="4" id="KW-1185">Reference proteome</keyword>
<dbReference type="InterPro" id="IPR004360">
    <property type="entry name" value="Glyas_Fos-R_dOase_dom"/>
</dbReference>
<evidence type="ECO:0000313" key="3">
    <source>
        <dbReference type="EMBL" id="MCX2982336.1"/>
    </source>
</evidence>
<dbReference type="InterPro" id="IPR029068">
    <property type="entry name" value="Glyas_Bleomycin-R_OHBP_Dase"/>
</dbReference>
<evidence type="ECO:0000259" key="2">
    <source>
        <dbReference type="PROSITE" id="PS51819"/>
    </source>
</evidence>
<organism evidence="3 4">
    <name type="scientific">Candidatus Litorirhabdus singularis</name>
    <dbReference type="NCBI Taxonomy" id="2518993"/>
    <lineage>
        <taxon>Bacteria</taxon>
        <taxon>Pseudomonadati</taxon>
        <taxon>Pseudomonadota</taxon>
        <taxon>Gammaproteobacteria</taxon>
        <taxon>Cellvibrionales</taxon>
        <taxon>Halieaceae</taxon>
        <taxon>Candidatus Litorirhabdus</taxon>
    </lineage>
</organism>
<dbReference type="CDD" id="cd07247">
    <property type="entry name" value="SgaA_N_like"/>
    <property type="match status" value="2"/>
</dbReference>
<protein>
    <submittedName>
        <fullName evidence="3">VOC family protein</fullName>
    </submittedName>
</protein>
<name>A0ABT3TKN4_9GAMM</name>
<dbReference type="RefSeq" id="WP_279246361.1">
    <property type="nucleotide sequence ID" value="NZ_SHNN01000003.1"/>
</dbReference>
<proteinExistence type="predicted"/>
<dbReference type="PANTHER" id="PTHR33993:SF14">
    <property type="entry name" value="GB|AAF24581.1"/>
    <property type="match status" value="1"/>
</dbReference>
<gene>
    <name evidence="3" type="ORF">EYC98_15845</name>
</gene>
<reference evidence="3" key="1">
    <citation type="submission" date="2019-02" db="EMBL/GenBank/DDBJ databases">
        <authorList>
            <person name="Li S.-H."/>
        </authorList>
    </citation>
    <scope>NUCLEOTIDE SEQUENCE</scope>
    <source>
        <strain evidence="3">IMCC14734</strain>
    </source>
</reference>
<accession>A0ABT3TKN4</accession>
<feature type="chain" id="PRO_5045839800" evidence="1">
    <location>
        <begin position="21"/>
        <end position="305"/>
    </location>
</feature>
<dbReference type="Gene3D" id="3.10.180.10">
    <property type="entry name" value="2,3-Dihydroxybiphenyl 1,2-Dioxygenase, domain 1"/>
    <property type="match status" value="2"/>
</dbReference>
<evidence type="ECO:0000313" key="4">
    <source>
        <dbReference type="Proteomes" id="UP001143362"/>
    </source>
</evidence>
<dbReference type="PROSITE" id="PS51257">
    <property type="entry name" value="PROKAR_LIPOPROTEIN"/>
    <property type="match status" value="1"/>
</dbReference>
<feature type="domain" description="VOC" evidence="2">
    <location>
        <begin position="41"/>
        <end position="162"/>
    </location>
</feature>
<feature type="domain" description="VOC" evidence="2">
    <location>
        <begin position="177"/>
        <end position="297"/>
    </location>
</feature>